<dbReference type="Gene3D" id="1.10.10.10">
    <property type="entry name" value="Winged helix-like DNA-binding domain superfamily/Winged helix DNA-binding domain"/>
    <property type="match status" value="1"/>
</dbReference>
<proteinExistence type="predicted"/>
<dbReference type="Pfam" id="PF13384">
    <property type="entry name" value="HTH_23"/>
    <property type="match status" value="1"/>
</dbReference>
<sequence length="45" mass="5091">MARRADHQKAVLLRKQGKSYNEIKEILGIAKSTLSGWLHDYPPLG</sequence>
<accession>A0A2H0U8P7</accession>
<organism evidence="1 2">
    <name type="scientific">Candidatus Kaiserbacteria bacterium CG10_big_fil_rev_8_21_14_0_10_59_10</name>
    <dbReference type="NCBI Taxonomy" id="1974612"/>
    <lineage>
        <taxon>Bacteria</taxon>
        <taxon>Candidatus Kaiseribacteriota</taxon>
    </lineage>
</organism>
<dbReference type="AlphaFoldDB" id="A0A2H0U8P7"/>
<gene>
    <name evidence="1" type="ORF">COU20_00415</name>
</gene>
<dbReference type="InterPro" id="IPR036388">
    <property type="entry name" value="WH-like_DNA-bd_sf"/>
</dbReference>
<dbReference type="Proteomes" id="UP000231379">
    <property type="component" value="Unassembled WGS sequence"/>
</dbReference>
<name>A0A2H0U8P7_9BACT</name>
<protein>
    <recommendedName>
        <fullName evidence="3">Helix-turn-helix domain-containing protein</fullName>
    </recommendedName>
</protein>
<evidence type="ECO:0000313" key="2">
    <source>
        <dbReference type="Proteomes" id="UP000231379"/>
    </source>
</evidence>
<evidence type="ECO:0000313" key="1">
    <source>
        <dbReference type="EMBL" id="PIR82779.1"/>
    </source>
</evidence>
<comment type="caution">
    <text evidence="1">The sequence shown here is derived from an EMBL/GenBank/DDBJ whole genome shotgun (WGS) entry which is preliminary data.</text>
</comment>
<reference evidence="2" key="1">
    <citation type="submission" date="2017-09" db="EMBL/GenBank/DDBJ databases">
        <title>Depth-based differentiation of microbial function through sediment-hosted aquifers and enrichment of novel symbionts in the deep terrestrial subsurface.</title>
        <authorList>
            <person name="Probst A.J."/>
            <person name="Ladd B."/>
            <person name="Jarett J.K."/>
            <person name="Geller-Mcgrath D.E."/>
            <person name="Sieber C.M.K."/>
            <person name="Emerson J.B."/>
            <person name="Anantharaman K."/>
            <person name="Thomas B.C."/>
            <person name="Malmstrom R."/>
            <person name="Stieglmeier M."/>
            <person name="Klingl A."/>
            <person name="Woyke T."/>
            <person name="Ryan C.M."/>
            <person name="Banfield J.F."/>
        </authorList>
    </citation>
    <scope>NUCLEOTIDE SEQUENCE [LARGE SCALE GENOMIC DNA]</scope>
</reference>
<dbReference type="EMBL" id="PFBM01000005">
    <property type="protein sequence ID" value="PIR82779.1"/>
    <property type="molecule type" value="Genomic_DNA"/>
</dbReference>
<evidence type="ECO:0008006" key="3">
    <source>
        <dbReference type="Google" id="ProtNLM"/>
    </source>
</evidence>